<dbReference type="GO" id="GO:0005975">
    <property type="term" value="P:carbohydrate metabolic process"/>
    <property type="evidence" value="ECO:0007669"/>
    <property type="project" value="InterPro"/>
</dbReference>
<proteinExistence type="predicted"/>
<gene>
    <name evidence="1" type="ORF">MAGMO_1269</name>
</gene>
<dbReference type="GO" id="GO:0016977">
    <property type="term" value="F:chitosanase activity"/>
    <property type="evidence" value="ECO:0007669"/>
    <property type="project" value="InterPro"/>
</dbReference>
<evidence type="ECO:0000313" key="1">
    <source>
        <dbReference type="EMBL" id="CRH05461.1"/>
    </source>
</evidence>
<organism evidence="1">
    <name type="scientific">Magnetococcus massalia (strain MO-1)</name>
    <dbReference type="NCBI Taxonomy" id="451514"/>
    <lineage>
        <taxon>Bacteria</taxon>
        <taxon>Pseudomonadati</taxon>
        <taxon>Pseudomonadota</taxon>
        <taxon>Magnetococcia</taxon>
        <taxon>Magnetococcales</taxon>
        <taxon>Magnetococcaceae</taxon>
        <taxon>Magnetococcus</taxon>
    </lineage>
</organism>
<dbReference type="AlphaFoldDB" id="A0A1S7LHU3"/>
<dbReference type="GO" id="GO:0005576">
    <property type="term" value="C:extracellular region"/>
    <property type="evidence" value="ECO:0007669"/>
    <property type="project" value="InterPro"/>
</dbReference>
<sequence length="231" mass="26300">MTSLKPLIQQIVNIFETGKPAGDYAMLATHADGRGGSRQITYGRSQTTEQGNLVTLIEMYVEAGGRYADDFIPYLSLIGEKPLVDNSHFKQLLVMAAELDPLMCQTQDQFFDQAYWNPAMAWCAQRGFKHPLSWLVIYDSFIHSGRVAMYLRKRFRAQPPSAGGQEEAWLSAYVNTRHDWLANHPFALLRNTTYRTETFKRLINKDNWDLSQRPIQAHGVLLDESLGVEKG</sequence>
<dbReference type="Gene3D" id="1.20.141.10">
    <property type="entry name" value="Chitosanase, subunit A, domain 1"/>
    <property type="match status" value="1"/>
</dbReference>
<dbReference type="InterPro" id="IPR023346">
    <property type="entry name" value="Lysozyme-like_dom_sf"/>
</dbReference>
<dbReference type="EMBL" id="LO017727">
    <property type="protein sequence ID" value="CRH05461.1"/>
    <property type="molecule type" value="Genomic_DNA"/>
</dbReference>
<protein>
    <submittedName>
        <fullName evidence="1">Putative GH46: distantly related to chitosanases</fullName>
    </submittedName>
</protein>
<reference evidence="1" key="1">
    <citation type="submission" date="2015-04" db="EMBL/GenBank/DDBJ databases">
        <authorList>
            <person name="Syromyatnikov M.Y."/>
            <person name="Popov V.N."/>
        </authorList>
    </citation>
    <scope>NUCLEOTIDE SEQUENCE</scope>
    <source>
        <strain evidence="1">MO-1</strain>
    </source>
</reference>
<dbReference type="SUPFAM" id="SSF53955">
    <property type="entry name" value="Lysozyme-like"/>
    <property type="match status" value="1"/>
</dbReference>
<dbReference type="InterPro" id="IPR000400">
    <property type="entry name" value="Glyco_hydro_46"/>
</dbReference>
<accession>A0A1S7LHU3</accession>
<dbReference type="Pfam" id="PF01374">
    <property type="entry name" value="Glyco_hydro_46"/>
    <property type="match status" value="1"/>
</dbReference>
<name>A0A1S7LHU3_MAGMO</name>